<reference evidence="1" key="1">
    <citation type="submission" date="2020-04" db="EMBL/GenBank/DDBJ databases">
        <authorList>
            <person name="Alioto T."/>
            <person name="Alioto T."/>
            <person name="Gomez Garrido J."/>
        </authorList>
    </citation>
    <scope>NUCLEOTIDE SEQUENCE</scope>
    <source>
        <strain evidence="1">A484AB</strain>
    </source>
</reference>
<dbReference type="Gene3D" id="2.60.40.10">
    <property type="entry name" value="Immunoglobulins"/>
    <property type="match status" value="5"/>
</dbReference>
<dbReference type="PROSITE" id="PS50022">
    <property type="entry name" value="FA58C_3"/>
    <property type="match status" value="1"/>
</dbReference>
<dbReference type="Pfam" id="PF00041">
    <property type="entry name" value="fn3"/>
    <property type="match status" value="5"/>
</dbReference>
<dbReference type="PRINTS" id="PR00014">
    <property type="entry name" value="FNTYPEIII"/>
</dbReference>
<dbReference type="AlphaFoldDB" id="A0A7D9I3R6"/>
<dbReference type="InterPro" id="IPR000421">
    <property type="entry name" value="FA58C"/>
</dbReference>
<dbReference type="Pfam" id="PF00754">
    <property type="entry name" value="F5_F8_type_C"/>
    <property type="match status" value="1"/>
</dbReference>
<proteinExistence type="predicted"/>
<name>A0A7D9I3R6_PARCT</name>
<dbReference type="GO" id="GO:0016020">
    <property type="term" value="C:membrane"/>
    <property type="evidence" value="ECO:0007669"/>
    <property type="project" value="UniProtKB-SubCell"/>
</dbReference>
<comment type="caution">
    <text evidence="1">The sequence shown here is derived from an EMBL/GenBank/DDBJ whole genome shotgun (WGS) entry which is preliminary data.</text>
</comment>
<dbReference type="Gene3D" id="2.60.120.260">
    <property type="entry name" value="Galactose-binding domain-like"/>
    <property type="match status" value="1"/>
</dbReference>
<dbReference type="EMBL" id="CACRXK020002868">
    <property type="protein sequence ID" value="CAB3996429.1"/>
    <property type="molecule type" value="Genomic_DNA"/>
</dbReference>
<keyword evidence="1" id="KW-0675">Receptor</keyword>
<dbReference type="PANTHER" id="PTHR46957">
    <property type="entry name" value="CYTOKINE RECEPTOR"/>
    <property type="match status" value="1"/>
</dbReference>
<sequence length="688" mass="75779">MAEFLSTISKPSIILMVVYFQAHDYYPGNSLRSICPNALLHYTSMESWSMICLYGFGGTMPWVTSRTSNGKMGPAEIGAHILLPKELENAPVLHTVVPTSALSLELEWTAPDTDNYTGEILYYQVCYQKSSISNDINCTLESVDGNLIQAVMSGMHPFQEYRVKIRGVVALGYGPFSNVLLSTTPETEPSSGPSSIHFPRVSTSSIFVTWSMPEEQDRNGIIRQYSVCYQTTENTDPCNNAKITDNTWFELNGLKPYQKITFQIKAATSVGFGPATIAYQTTLPSAPDGPPNEARATHVKTTNISLSWLPPDSELRNGRITNYTICIRVFSTSPGPCLREVSLSNQTDYTATGLKPYTKYIIKISAGTEIGFGPPALVVNTTSEAEPTGPPTDLQVTHFTHNYIDITWSSPDPSEVNGVLTKYSVCIRTQPSSFCLQGLTVPFTQTSYTFSGLRPYVIYSIEVRAATVVGFGPQANISQRTVQSEPSGPPTRKTVTFVNESMISFSWSAPEPELQNGVIIHYSMCIREYGPESTCTRAAQISASDENSYTYNGLIPSKEYIVVIKAATTVGLGPPAFIQKTSGECGLPVLYGGGHVSDDSFSASGFLSRNYEPYQARIDNDLPWCDRGTRNNAYIQVDFGGSLKVLGVATKGHRQHWQSWVFSYKVSYSIDRVNWKYVNVSGKMVRIT</sequence>
<dbReference type="Proteomes" id="UP001152795">
    <property type="component" value="Unassembled WGS sequence"/>
</dbReference>
<dbReference type="InterPro" id="IPR008979">
    <property type="entry name" value="Galactose-bd-like_sf"/>
</dbReference>
<dbReference type="InterPro" id="IPR003961">
    <property type="entry name" value="FN3_dom"/>
</dbReference>
<dbReference type="OrthoDB" id="5989320at2759"/>
<organism evidence="1 2">
    <name type="scientific">Paramuricea clavata</name>
    <name type="common">Red gorgonian</name>
    <name type="synonym">Violescent sea-whip</name>
    <dbReference type="NCBI Taxonomy" id="317549"/>
    <lineage>
        <taxon>Eukaryota</taxon>
        <taxon>Metazoa</taxon>
        <taxon>Cnidaria</taxon>
        <taxon>Anthozoa</taxon>
        <taxon>Octocorallia</taxon>
        <taxon>Malacalcyonacea</taxon>
        <taxon>Plexauridae</taxon>
        <taxon>Paramuricea</taxon>
    </lineage>
</organism>
<dbReference type="CDD" id="cd00063">
    <property type="entry name" value="FN3"/>
    <property type="match status" value="5"/>
</dbReference>
<gene>
    <name evidence="1" type="ORF">PACLA_8A068038</name>
</gene>
<dbReference type="SUPFAM" id="SSF49265">
    <property type="entry name" value="Fibronectin type III"/>
    <property type="match status" value="3"/>
</dbReference>
<accession>A0A7D9I3R6</accession>
<keyword evidence="2" id="KW-1185">Reference proteome</keyword>
<dbReference type="PROSITE" id="PS50853">
    <property type="entry name" value="FN3"/>
    <property type="match status" value="5"/>
</dbReference>
<protein>
    <submittedName>
        <fullName evidence="1">Receptor-type tyrosine- phosphatase delta</fullName>
    </submittedName>
</protein>
<dbReference type="PROSITE" id="PS01285">
    <property type="entry name" value="FA58C_1"/>
    <property type="match status" value="1"/>
</dbReference>
<dbReference type="InterPro" id="IPR050713">
    <property type="entry name" value="RTP_Phos/Ushers"/>
</dbReference>
<dbReference type="InterPro" id="IPR013783">
    <property type="entry name" value="Ig-like_fold"/>
</dbReference>
<evidence type="ECO:0000313" key="2">
    <source>
        <dbReference type="Proteomes" id="UP001152795"/>
    </source>
</evidence>
<dbReference type="SUPFAM" id="SSF49785">
    <property type="entry name" value="Galactose-binding domain-like"/>
    <property type="match status" value="1"/>
</dbReference>
<evidence type="ECO:0000313" key="1">
    <source>
        <dbReference type="EMBL" id="CAB3996429.1"/>
    </source>
</evidence>
<dbReference type="PANTHER" id="PTHR46957:SF3">
    <property type="entry name" value="CYTOKINE RECEPTOR"/>
    <property type="match status" value="1"/>
</dbReference>
<dbReference type="SMART" id="SM00060">
    <property type="entry name" value="FN3"/>
    <property type="match status" value="5"/>
</dbReference>
<dbReference type="InterPro" id="IPR036116">
    <property type="entry name" value="FN3_sf"/>
</dbReference>